<reference evidence="12" key="1">
    <citation type="submission" date="2016-08" db="EMBL/GenBank/DDBJ databases">
        <title>VSG repertoire of Trypanosoma brucei EATRO 1125.</title>
        <authorList>
            <person name="Cross G.A."/>
        </authorList>
    </citation>
    <scope>NUCLEOTIDE SEQUENCE</scope>
    <source>
        <strain evidence="12">EATRO 1125</strain>
    </source>
</reference>
<keyword evidence="5 10" id="KW-0732">Signal</keyword>
<sequence length="477" mass="51984">MAITSRKFRIGLEFLYVLLATRTTSGNTETCHNSDAYAIMCNIINMLKNNPKRPQAINEVTNMAEHIGALNLTAAPDDFTTTIDKEKKWETLEGNKKPKDKLTIDLWARYYDFWAAAKRKYESNKAAFDSFGGTNLPLYVKGKLRSIAERAFSIRNNEELGKYAAESLTYDNEIKKALYGGPGKEEENTDDAVGTRANTCGSADNGQSKAGTSIRRDLTCLCLPATQNQPANVCCPDCDLSTVTSWANAKSAATLFKHLSANCEHYAPTQELSTGHLNVALAAFFNKIGGVHGGSAKKMFVLGHLDGTGDSDCNGASAANAGICVIYKTAVNGPKKPVIAWIDAATKAAKAADKIAENAKFLETLKLELKVLKQTAQDLNITAAQHSEATGQRNPDFNSKTFSTEAKCTPQNKTPEECPSSHCDYNEKATDGNKWKAKSGTGGPENTKGKSISIREMSAILIFFIFLYCLSCLFYKY</sequence>
<evidence type="ECO:0000313" key="12">
    <source>
        <dbReference type="EMBL" id="APD74895.1"/>
    </source>
</evidence>
<feature type="chain" id="PRO_5012791671" evidence="10">
    <location>
        <begin position="27"/>
        <end position="477"/>
    </location>
</feature>
<evidence type="ECO:0000256" key="1">
    <source>
        <dbReference type="ARBA" id="ARBA00002523"/>
    </source>
</evidence>
<evidence type="ECO:0000256" key="3">
    <source>
        <dbReference type="ARBA" id="ARBA00022475"/>
    </source>
</evidence>
<keyword evidence="8" id="KW-0449">Lipoprotein</keyword>
<organism evidence="12">
    <name type="scientific">Trypanosoma brucei</name>
    <dbReference type="NCBI Taxonomy" id="5691"/>
    <lineage>
        <taxon>Eukaryota</taxon>
        <taxon>Discoba</taxon>
        <taxon>Euglenozoa</taxon>
        <taxon>Kinetoplastea</taxon>
        <taxon>Metakinetoplastina</taxon>
        <taxon>Trypanosomatida</taxon>
        <taxon>Trypanosomatidae</taxon>
        <taxon>Trypanosoma</taxon>
    </lineage>
</organism>
<keyword evidence="4" id="KW-0336">GPI-anchor</keyword>
<evidence type="ECO:0000256" key="7">
    <source>
        <dbReference type="ARBA" id="ARBA00023180"/>
    </source>
</evidence>
<evidence type="ECO:0000256" key="6">
    <source>
        <dbReference type="ARBA" id="ARBA00023136"/>
    </source>
</evidence>
<protein>
    <submittedName>
        <fullName evidence="12">Variant surface glycoprotein 1125.4675</fullName>
    </submittedName>
</protein>
<evidence type="ECO:0000256" key="9">
    <source>
        <dbReference type="SAM" id="Phobius"/>
    </source>
</evidence>
<feature type="domain" description="Trypanosome variant surface glycoprotein B-type N-terminal" evidence="11">
    <location>
        <begin position="16"/>
        <end position="370"/>
    </location>
</feature>
<dbReference type="GO" id="GO:0098552">
    <property type="term" value="C:side of membrane"/>
    <property type="evidence" value="ECO:0007669"/>
    <property type="project" value="UniProtKB-KW"/>
</dbReference>
<dbReference type="AlphaFoldDB" id="A0A1J0RAI2"/>
<dbReference type="VEuPathDB" id="TriTrypDB:Tb427_000319700"/>
<feature type="signal peptide" evidence="10">
    <location>
        <begin position="1"/>
        <end position="26"/>
    </location>
</feature>
<evidence type="ECO:0000256" key="4">
    <source>
        <dbReference type="ARBA" id="ARBA00022622"/>
    </source>
</evidence>
<evidence type="ECO:0000256" key="2">
    <source>
        <dbReference type="ARBA" id="ARBA00004609"/>
    </source>
</evidence>
<keyword evidence="9" id="KW-0812">Transmembrane</keyword>
<feature type="transmembrane region" description="Helical" evidence="9">
    <location>
        <begin position="457"/>
        <end position="475"/>
    </location>
</feature>
<comment type="subcellular location">
    <subcellularLocation>
        <location evidence="2">Cell membrane</location>
        <topology evidence="2">Lipid-anchor</topology>
        <topology evidence="2">GPI-anchor</topology>
    </subcellularLocation>
</comment>
<evidence type="ECO:0000259" key="11">
    <source>
        <dbReference type="Pfam" id="PF13206"/>
    </source>
</evidence>
<evidence type="ECO:0000256" key="8">
    <source>
        <dbReference type="ARBA" id="ARBA00023288"/>
    </source>
</evidence>
<keyword evidence="6 9" id="KW-0472">Membrane</keyword>
<comment type="function">
    <text evidence="1">VSG forms a coat on the surface of the parasite. The trypanosome evades the immune response of the host by expressing a series of antigenically distinct VSGs from an estimated 1000 VSG genes.</text>
</comment>
<dbReference type="EMBL" id="KX700939">
    <property type="protein sequence ID" value="APD74895.1"/>
    <property type="molecule type" value="Genomic_DNA"/>
</dbReference>
<dbReference type="InterPro" id="IPR025932">
    <property type="entry name" value="Trypano_VSG_B_N_dom"/>
</dbReference>
<accession>A0A1J0RAI2</accession>
<dbReference type="Pfam" id="PF13206">
    <property type="entry name" value="VSG_B"/>
    <property type="match status" value="1"/>
</dbReference>
<proteinExistence type="predicted"/>
<evidence type="ECO:0000256" key="5">
    <source>
        <dbReference type="ARBA" id="ARBA00022729"/>
    </source>
</evidence>
<keyword evidence="7" id="KW-0325">Glycoprotein</keyword>
<evidence type="ECO:0000256" key="10">
    <source>
        <dbReference type="SAM" id="SignalP"/>
    </source>
</evidence>
<keyword evidence="9" id="KW-1133">Transmembrane helix</keyword>
<keyword evidence="3" id="KW-1003">Cell membrane</keyword>
<name>A0A1J0RAI2_9TRYP</name>
<dbReference type="GO" id="GO:0005886">
    <property type="term" value="C:plasma membrane"/>
    <property type="evidence" value="ECO:0007669"/>
    <property type="project" value="UniProtKB-SubCell"/>
</dbReference>